<evidence type="ECO:0000256" key="3">
    <source>
        <dbReference type="ARBA" id="ARBA00023315"/>
    </source>
</evidence>
<keyword evidence="3" id="KW-0012">Acyltransferase</keyword>
<gene>
    <name evidence="5" type="ORF">GCM10007392_21570</name>
</gene>
<organism evidence="5 6">
    <name type="scientific">Saccharospirillum salsuginis</name>
    <dbReference type="NCBI Taxonomy" id="418750"/>
    <lineage>
        <taxon>Bacteria</taxon>
        <taxon>Pseudomonadati</taxon>
        <taxon>Pseudomonadota</taxon>
        <taxon>Gammaproteobacteria</taxon>
        <taxon>Oceanospirillales</taxon>
        <taxon>Saccharospirillaceae</taxon>
        <taxon>Saccharospirillum</taxon>
    </lineage>
</organism>
<comment type="caution">
    <text evidence="5">The sequence shown here is derived from an EMBL/GenBank/DDBJ whole genome shotgun (WGS) entry which is preliminary data.</text>
</comment>
<protein>
    <submittedName>
        <fullName evidence="5">N-acetyltransferase</fullName>
    </submittedName>
</protein>
<feature type="domain" description="N-acetyltransferase" evidence="4">
    <location>
        <begin position="10"/>
        <end position="166"/>
    </location>
</feature>
<evidence type="ECO:0000313" key="6">
    <source>
        <dbReference type="Proteomes" id="UP000626148"/>
    </source>
</evidence>
<dbReference type="SUPFAM" id="SSF55729">
    <property type="entry name" value="Acyl-CoA N-acyltransferases (Nat)"/>
    <property type="match status" value="1"/>
</dbReference>
<dbReference type="FunFam" id="3.40.630.30:FF:000064">
    <property type="entry name" value="GNAT family acetyltransferase"/>
    <property type="match status" value="1"/>
</dbReference>
<keyword evidence="2" id="KW-0808">Transferase</keyword>
<dbReference type="InterPro" id="IPR016181">
    <property type="entry name" value="Acyl_CoA_acyltransferase"/>
</dbReference>
<comment type="similarity">
    <text evidence="1">Belongs to the acetyltransferase family.</text>
</comment>
<evidence type="ECO:0000256" key="1">
    <source>
        <dbReference type="ARBA" id="ARBA00008694"/>
    </source>
</evidence>
<evidence type="ECO:0000259" key="4">
    <source>
        <dbReference type="PROSITE" id="PS51186"/>
    </source>
</evidence>
<dbReference type="EMBL" id="BMXR01000005">
    <property type="protein sequence ID" value="GGX53945.1"/>
    <property type="molecule type" value="Genomic_DNA"/>
</dbReference>
<dbReference type="Gene3D" id="3.40.630.30">
    <property type="match status" value="1"/>
</dbReference>
<dbReference type="InterPro" id="IPR000182">
    <property type="entry name" value="GNAT_dom"/>
</dbReference>
<evidence type="ECO:0000256" key="2">
    <source>
        <dbReference type="ARBA" id="ARBA00022679"/>
    </source>
</evidence>
<dbReference type="PANTHER" id="PTHR10545:SF29">
    <property type="entry name" value="GH14572P-RELATED"/>
    <property type="match status" value="1"/>
</dbReference>
<dbReference type="PROSITE" id="PS51186">
    <property type="entry name" value="GNAT"/>
    <property type="match status" value="1"/>
</dbReference>
<keyword evidence="6" id="KW-1185">Reference proteome</keyword>
<proteinExistence type="inferred from homology"/>
<dbReference type="GO" id="GO:0008080">
    <property type="term" value="F:N-acetyltransferase activity"/>
    <property type="evidence" value="ECO:0007669"/>
    <property type="project" value="UniProtKB-ARBA"/>
</dbReference>
<reference evidence="5" key="1">
    <citation type="journal article" date="2014" name="Int. J. Syst. Evol. Microbiol.">
        <title>Complete genome sequence of Corynebacterium casei LMG S-19264T (=DSM 44701T), isolated from a smear-ripened cheese.</title>
        <authorList>
            <consortium name="US DOE Joint Genome Institute (JGI-PGF)"/>
            <person name="Walter F."/>
            <person name="Albersmeier A."/>
            <person name="Kalinowski J."/>
            <person name="Ruckert C."/>
        </authorList>
    </citation>
    <scope>NUCLEOTIDE SEQUENCE</scope>
    <source>
        <strain evidence="5">KCTC 22169</strain>
    </source>
</reference>
<dbReference type="PANTHER" id="PTHR10545">
    <property type="entry name" value="DIAMINE N-ACETYLTRANSFERASE"/>
    <property type="match status" value="1"/>
</dbReference>
<dbReference type="RefSeq" id="WP_189608557.1">
    <property type="nucleotide sequence ID" value="NZ_BMXR01000005.1"/>
</dbReference>
<dbReference type="Pfam" id="PF00583">
    <property type="entry name" value="Acetyltransf_1"/>
    <property type="match status" value="1"/>
</dbReference>
<dbReference type="CDD" id="cd04301">
    <property type="entry name" value="NAT_SF"/>
    <property type="match status" value="1"/>
</dbReference>
<accession>A0A918K8K6</accession>
<sequence length="172" mass="19565">MTPITLTSGYRIRLAEPDDVPHILRFIQELAEYEKLAHEVTATEARLRETLFGEHRYAEVLLAENDNDGPVGMALFFYNYSTFLAKPGIHLEDLYVQPDQRGAGLGKALITCLARIAVERDCGRLEWQVLDWNEPAREFYRSLGASLMDGWLTKRVTGESLQAMADQFEATR</sequence>
<dbReference type="Proteomes" id="UP000626148">
    <property type="component" value="Unassembled WGS sequence"/>
</dbReference>
<dbReference type="AlphaFoldDB" id="A0A918K8K6"/>
<name>A0A918K8K6_9GAMM</name>
<dbReference type="InterPro" id="IPR051016">
    <property type="entry name" value="Diverse_Substrate_AcTransf"/>
</dbReference>
<reference evidence="5" key="2">
    <citation type="submission" date="2020-09" db="EMBL/GenBank/DDBJ databases">
        <authorList>
            <person name="Sun Q."/>
            <person name="Kim S."/>
        </authorList>
    </citation>
    <scope>NUCLEOTIDE SEQUENCE</scope>
    <source>
        <strain evidence="5">KCTC 22169</strain>
    </source>
</reference>
<evidence type="ECO:0000313" key="5">
    <source>
        <dbReference type="EMBL" id="GGX53945.1"/>
    </source>
</evidence>